<evidence type="ECO:0000313" key="1">
    <source>
        <dbReference type="EMBL" id="SVA55485.1"/>
    </source>
</evidence>
<dbReference type="InterPro" id="IPR008929">
    <property type="entry name" value="Chondroitin_lyas"/>
</dbReference>
<accession>A0A381WSL5</accession>
<dbReference type="AlphaFoldDB" id="A0A381WSL5"/>
<protein>
    <recommendedName>
        <fullName evidence="2">Alpha-L-rhamnosidase six-hairpin glycosidase domain-containing protein</fullName>
    </recommendedName>
</protein>
<evidence type="ECO:0008006" key="2">
    <source>
        <dbReference type="Google" id="ProtNLM"/>
    </source>
</evidence>
<dbReference type="Gene3D" id="1.50.10.100">
    <property type="entry name" value="Chondroitin AC/alginate lyase"/>
    <property type="match status" value="1"/>
</dbReference>
<gene>
    <name evidence="1" type="ORF">METZ01_LOCUS108339</name>
</gene>
<proteinExistence type="predicted"/>
<dbReference type="PROSITE" id="PS51257">
    <property type="entry name" value="PROKAR_LIPOPROTEIN"/>
    <property type="match status" value="1"/>
</dbReference>
<dbReference type="SUPFAM" id="SSF48230">
    <property type="entry name" value="Chondroitin AC/alginate lyase"/>
    <property type="match status" value="1"/>
</dbReference>
<organism evidence="1">
    <name type="scientific">marine metagenome</name>
    <dbReference type="NCBI Taxonomy" id="408172"/>
    <lineage>
        <taxon>unclassified sequences</taxon>
        <taxon>metagenomes</taxon>
        <taxon>ecological metagenomes</taxon>
    </lineage>
</organism>
<sequence length="419" mass="46367">MKLLSKFFLAVLLLTAASVSWAACPEGTKNNYKGECVPIAGGSIGSTTNKKVLDDVEYSVSSHPIDFKARQKAILDLVSDKSDDRLSYCKRDKWVNLKTEPTVRIWGPARITAENPTMAGAGQSTDVFMISLYRLLANYVYGEEGMVEKIYSSLLEGARSDAYVEVEVDLEGKKLYGEHYNPWEEPTYYQSMLLWPLAYAYTLLADEYGEEDDGLSEIRAWGDRILASSDTDKVQWVRQDGSVRGIDRAAIMSAAYSIWGNATGNEDALTRGHSHFRHVMQTIGKSGQDVFWHKDQEILDMGKAVKYASMTVGPALFAADALRRSGAIDVFDYAPKGGNIKEGSAWLIDKAFATNDPVTSQPRKQFGGLAWVELFIVLFPDHPVSKMADEKLNRGFGGLETFMTGGGPATCFYRDIESA</sequence>
<dbReference type="EMBL" id="UINC01012748">
    <property type="protein sequence ID" value="SVA55485.1"/>
    <property type="molecule type" value="Genomic_DNA"/>
</dbReference>
<reference evidence="1" key="1">
    <citation type="submission" date="2018-05" db="EMBL/GenBank/DDBJ databases">
        <authorList>
            <person name="Lanie J.A."/>
            <person name="Ng W.-L."/>
            <person name="Kazmierczak K.M."/>
            <person name="Andrzejewski T.M."/>
            <person name="Davidsen T.M."/>
            <person name="Wayne K.J."/>
            <person name="Tettelin H."/>
            <person name="Glass J.I."/>
            <person name="Rusch D."/>
            <person name="Podicherti R."/>
            <person name="Tsui H.-C.T."/>
            <person name="Winkler M.E."/>
        </authorList>
    </citation>
    <scope>NUCLEOTIDE SEQUENCE</scope>
</reference>
<name>A0A381WSL5_9ZZZZ</name>